<dbReference type="STRING" id="1121131.SAMN02745229_00799"/>
<proteinExistence type="predicted"/>
<reference evidence="3" key="1">
    <citation type="submission" date="2016-11" db="EMBL/GenBank/DDBJ databases">
        <authorList>
            <person name="Varghese N."/>
            <person name="Submissions S."/>
        </authorList>
    </citation>
    <scope>NUCLEOTIDE SEQUENCE [LARGE SCALE GENOMIC DNA]</scope>
    <source>
        <strain evidence="3">DSM 3071</strain>
    </source>
</reference>
<accession>A0A1M5UZ80</accession>
<name>A0A1M5UZ80_BUTFI</name>
<dbReference type="Proteomes" id="UP000184278">
    <property type="component" value="Unassembled WGS sequence"/>
</dbReference>
<dbReference type="EMBL" id="FQXK01000006">
    <property type="protein sequence ID" value="SHH68230.1"/>
    <property type="molecule type" value="Genomic_DNA"/>
</dbReference>
<evidence type="ECO:0000256" key="1">
    <source>
        <dbReference type="SAM" id="Phobius"/>
    </source>
</evidence>
<keyword evidence="3" id="KW-1185">Reference proteome</keyword>
<evidence type="ECO:0000313" key="3">
    <source>
        <dbReference type="Proteomes" id="UP000184278"/>
    </source>
</evidence>
<organism evidence="2 3">
    <name type="scientific">Butyrivibrio fibrisolvens DSM 3071</name>
    <dbReference type="NCBI Taxonomy" id="1121131"/>
    <lineage>
        <taxon>Bacteria</taxon>
        <taxon>Bacillati</taxon>
        <taxon>Bacillota</taxon>
        <taxon>Clostridia</taxon>
        <taxon>Lachnospirales</taxon>
        <taxon>Lachnospiraceae</taxon>
        <taxon>Butyrivibrio</taxon>
    </lineage>
</organism>
<dbReference type="OrthoDB" id="1767083at2"/>
<gene>
    <name evidence="2" type="ORF">SAMN02745229_00799</name>
</gene>
<evidence type="ECO:0000313" key="2">
    <source>
        <dbReference type="EMBL" id="SHH68230.1"/>
    </source>
</evidence>
<feature type="transmembrane region" description="Helical" evidence="1">
    <location>
        <begin position="6"/>
        <end position="23"/>
    </location>
</feature>
<protein>
    <submittedName>
        <fullName evidence="2">Uncharacterized protein</fullName>
    </submittedName>
</protein>
<keyword evidence="1" id="KW-0812">Transmembrane</keyword>
<keyword evidence="1" id="KW-0472">Membrane</keyword>
<dbReference type="RefSeq" id="WP_081373679.1">
    <property type="nucleotide sequence ID" value="NZ_FQXK01000006.1"/>
</dbReference>
<dbReference type="GeneID" id="89511582"/>
<keyword evidence="1" id="KW-1133">Transmembrane helix</keyword>
<sequence>MFNNIGFPTFLFLFIIFCAWLRYEIHKDSKKVTGQESFLERERQANLAPVKSLKDLDYITIPEDKLPFGALTGHREIEHMEYTIHSLAKDSRKIVNLTGITNTDLKLEYGAANITKLMEYDASYITLIKTLQEWADVLYEEGLYNEVVSLLEFSVSTKCDISETYHMLCDVYKNHLGLSSSQAQDKIKALQPYAAELKSMNKESIEQYLLQEAG</sequence>
<dbReference type="AlphaFoldDB" id="A0A1M5UZ80"/>